<dbReference type="AlphaFoldDB" id="I4D9V9"/>
<evidence type="ECO:0000256" key="1">
    <source>
        <dbReference type="ARBA" id="ARBA00022555"/>
    </source>
</evidence>
<evidence type="ECO:0000256" key="2">
    <source>
        <dbReference type="ARBA" id="ARBA00022730"/>
    </source>
</evidence>
<comment type="function">
    <text evidence="5">Key component of the ribosome quality control system (RQC), a ribosome-associated complex that mediates the extraction of incompletely synthesized nascent chains from stalled ribosomes and their subsequent degradation. RqcH recruits Ala-charged tRNA, and with RqcP directs the elongation of stalled nascent chains on 50S ribosomal subunits, leading to non-templated C-terminal alanine extensions (Ala tail). The Ala tail promotes nascent chain degradation. May add between 1 and at least 8 Ala residues. Binds to stalled 50S ribosomal subunits.</text>
</comment>
<dbReference type="Pfam" id="PF05670">
    <property type="entry name" value="NFACT-R_1"/>
    <property type="match status" value="1"/>
</dbReference>
<dbReference type="FunFam" id="2.30.310.10:FF:000004">
    <property type="entry name" value="Fibronectin-binding protein A"/>
    <property type="match status" value="1"/>
</dbReference>
<gene>
    <name evidence="5" type="primary">rqcH</name>
    <name evidence="8" type="ordered locus">Desaci_3702</name>
</gene>
<dbReference type="RefSeq" id="WP_014828571.1">
    <property type="nucleotide sequence ID" value="NC_018068.1"/>
</dbReference>
<dbReference type="InterPro" id="IPR043682">
    <property type="entry name" value="RqcH_bacterial"/>
</dbReference>
<dbReference type="PANTHER" id="PTHR15239">
    <property type="entry name" value="NUCLEAR EXPORT MEDIATOR FACTOR NEMF"/>
    <property type="match status" value="1"/>
</dbReference>
<dbReference type="GO" id="GO:0019843">
    <property type="term" value="F:rRNA binding"/>
    <property type="evidence" value="ECO:0007669"/>
    <property type="project" value="UniProtKB-UniRule"/>
</dbReference>
<dbReference type="HOGENOM" id="CLU_022481_2_1_9"/>
<evidence type="ECO:0000256" key="6">
    <source>
        <dbReference type="SAM" id="MobiDB-lite"/>
    </source>
</evidence>
<dbReference type="STRING" id="646529.Desaci_3702"/>
<evidence type="ECO:0000256" key="4">
    <source>
        <dbReference type="ARBA" id="ARBA00022917"/>
    </source>
</evidence>
<dbReference type="Gene3D" id="2.30.310.10">
    <property type="entry name" value="ibrinogen binding protein from staphylococcus aureus domain"/>
    <property type="match status" value="1"/>
</dbReference>
<dbReference type="EMBL" id="CP003639">
    <property type="protein sequence ID" value="AFM42583.1"/>
    <property type="molecule type" value="Genomic_DNA"/>
</dbReference>
<dbReference type="Proteomes" id="UP000002892">
    <property type="component" value="Chromosome"/>
</dbReference>
<keyword evidence="1 5" id="KW-0820">tRNA-binding</keyword>
<dbReference type="OrthoDB" id="9766163at2"/>
<dbReference type="PANTHER" id="PTHR15239:SF6">
    <property type="entry name" value="RIBOSOME QUALITY CONTROL COMPLEX SUBUNIT NEMF"/>
    <property type="match status" value="1"/>
</dbReference>
<dbReference type="InterPro" id="IPR008532">
    <property type="entry name" value="NFACT_RNA-bd"/>
</dbReference>
<dbReference type="Pfam" id="PF05833">
    <property type="entry name" value="NFACT_N"/>
    <property type="match status" value="1"/>
</dbReference>
<sequence length="621" mass="70309">MALDGVTLAYLVKELAPQLEGARIDKIFQPEKDEVHFQLRLNQGNKRLLLNAGATSPRFHLTDETKKNPSAPPMFCMILRKHLEGGKLTGIHQRELERVITFEIQNYNDRGDLVTLFLHLEIMGKHSNLILVDPAAGIILDGLKRYSHALSRYREVLPGRTYLAPPSQGKQPPLEDEEAWRQCFSPADLEAKITKLLVSHFAGISPELALEVVIQAGLTEDTYLHQCGDIDFSRIFQAYQRLCNPKDGMTIEPSLYYSLQPQSPPLAFSFVPFQQYYELRKSTFLSLNETIERFFRAKATANNLEAKRGSLRKVVQEQQTHYQKKLAVYEETITEANFNLSYQRWGELLTANLHRISSGAKEVTVEDYHDPSLAQVTIPLDPNLTAIDNAQRYYKLYNKAKATLLKTQQLQEDANEEINYLNSLRVSLDQASTLSDLEEIYAELADQGYVAGKHMLKDSSKSGKGSSKAKANAKSKTKVKPKAKSSKEMLSPRIYRSSQDRIIYVGKNNAQNDWLSLRKGNPNDLWLHVKQIPGSHVLVPLEDGEEFPDDATLEEAAALAIYYSQSRGSSQVPVDYTHVKQLKKPNSAKPGMVVYEQNWTLYLTPKQEILERLLASEENAQ</sequence>
<evidence type="ECO:0000256" key="3">
    <source>
        <dbReference type="ARBA" id="ARBA00022884"/>
    </source>
</evidence>
<evidence type="ECO:0000313" key="8">
    <source>
        <dbReference type="EMBL" id="AFM42583.1"/>
    </source>
</evidence>
<evidence type="ECO:0000259" key="7">
    <source>
        <dbReference type="Pfam" id="PF05670"/>
    </source>
</evidence>
<comment type="subunit">
    <text evidence="5">Associates with stalled 50S ribosomal subunits. Binds to RqcP.</text>
</comment>
<dbReference type="GO" id="GO:0043023">
    <property type="term" value="F:ribosomal large subunit binding"/>
    <property type="evidence" value="ECO:0007669"/>
    <property type="project" value="UniProtKB-UniRule"/>
</dbReference>
<keyword evidence="2 5" id="KW-0699">rRNA-binding</keyword>
<name>I4D9V9_DESAJ</name>
<proteinExistence type="inferred from homology"/>
<accession>I4D9V9</accession>
<dbReference type="InterPro" id="IPR051608">
    <property type="entry name" value="RQC_Subunit_NEMF"/>
</dbReference>
<keyword evidence="4 5" id="KW-0648">Protein biosynthesis</keyword>
<reference evidence="8 9" key="1">
    <citation type="journal article" date="2012" name="J. Bacteriol.">
        <title>Complete genome sequences of Desulfosporosinus orientis DSM765T, Desulfosporosinus youngiae DSM17734T, Desulfosporosinus meridiei DSM13257T, and Desulfosporosinus acidiphilus DSM22704T.</title>
        <authorList>
            <person name="Pester M."/>
            <person name="Brambilla E."/>
            <person name="Alazard D."/>
            <person name="Rattei T."/>
            <person name="Weinmaier T."/>
            <person name="Han J."/>
            <person name="Lucas S."/>
            <person name="Lapidus A."/>
            <person name="Cheng J.F."/>
            <person name="Goodwin L."/>
            <person name="Pitluck S."/>
            <person name="Peters L."/>
            <person name="Ovchinnikova G."/>
            <person name="Teshima H."/>
            <person name="Detter J.C."/>
            <person name="Han C.S."/>
            <person name="Tapia R."/>
            <person name="Land M.L."/>
            <person name="Hauser L."/>
            <person name="Kyrpides N.C."/>
            <person name="Ivanova N.N."/>
            <person name="Pagani I."/>
            <person name="Huntmann M."/>
            <person name="Wei C.L."/>
            <person name="Davenport K.W."/>
            <person name="Daligault H."/>
            <person name="Chain P.S."/>
            <person name="Chen A."/>
            <person name="Mavromatis K."/>
            <person name="Markowitz V."/>
            <person name="Szeto E."/>
            <person name="Mikhailova N."/>
            <person name="Pati A."/>
            <person name="Wagner M."/>
            <person name="Woyke T."/>
            <person name="Ollivier B."/>
            <person name="Klenk H.P."/>
            <person name="Spring S."/>
            <person name="Loy A."/>
        </authorList>
    </citation>
    <scope>NUCLEOTIDE SEQUENCE [LARGE SCALE GENOMIC DNA]</scope>
    <source>
        <strain evidence="9">DSM 22704 / JCM 16185 / SJ4</strain>
    </source>
</reference>
<protein>
    <recommendedName>
        <fullName evidence="5">Rqc2 homolog RqcH</fullName>
        <shortName evidence="5">RqcH</shortName>
    </recommendedName>
</protein>
<evidence type="ECO:0000256" key="5">
    <source>
        <dbReference type="HAMAP-Rule" id="MF_00844"/>
    </source>
</evidence>
<feature type="region of interest" description="Disordered" evidence="6">
    <location>
        <begin position="456"/>
        <end position="490"/>
    </location>
</feature>
<organism evidence="8 9">
    <name type="scientific">Desulfosporosinus acidiphilus (strain DSM 22704 / JCM 16185 / SJ4)</name>
    <dbReference type="NCBI Taxonomy" id="646529"/>
    <lineage>
        <taxon>Bacteria</taxon>
        <taxon>Bacillati</taxon>
        <taxon>Bacillota</taxon>
        <taxon>Clostridia</taxon>
        <taxon>Eubacteriales</taxon>
        <taxon>Desulfitobacteriaceae</taxon>
        <taxon>Desulfosporosinus</taxon>
    </lineage>
</organism>
<dbReference type="GO" id="GO:0000049">
    <property type="term" value="F:tRNA binding"/>
    <property type="evidence" value="ECO:0007669"/>
    <property type="project" value="UniProtKB-UniRule"/>
</dbReference>
<keyword evidence="9" id="KW-1185">Reference proteome</keyword>
<dbReference type="eggNOG" id="COG1293">
    <property type="taxonomic scope" value="Bacteria"/>
</dbReference>
<comment type="similarity">
    <text evidence="5">Belongs to the NEMF family.</text>
</comment>
<feature type="compositionally biased region" description="Basic residues" evidence="6">
    <location>
        <begin position="471"/>
        <end position="484"/>
    </location>
</feature>
<keyword evidence="3 5" id="KW-0694">RNA-binding</keyword>
<evidence type="ECO:0000313" key="9">
    <source>
        <dbReference type="Proteomes" id="UP000002892"/>
    </source>
</evidence>
<dbReference type="KEGG" id="dai:Desaci_3702"/>
<dbReference type="GO" id="GO:1990112">
    <property type="term" value="C:RQC complex"/>
    <property type="evidence" value="ECO:0007669"/>
    <property type="project" value="TreeGrafter"/>
</dbReference>
<dbReference type="HAMAP" id="MF_00844_B">
    <property type="entry name" value="RqcH_B"/>
    <property type="match status" value="1"/>
</dbReference>
<feature type="domain" description="NFACT RNA-binding" evidence="7">
    <location>
        <begin position="494"/>
        <end position="592"/>
    </location>
</feature>
<dbReference type="GO" id="GO:0072344">
    <property type="term" value="P:rescue of stalled ribosome"/>
    <property type="evidence" value="ECO:0007669"/>
    <property type="project" value="UniProtKB-UniRule"/>
</dbReference>